<sequence>MYSYVHDPAVWTDPLGLATCPALENINIDTGSAFAFVSEGSPVRHLLKAEVAGKQMVMTQTAHAEFVSVISTIAGPQEQARASRFLGRTQMIADDASARSSALAVTKKVGANDKIIFGTADKLGIKTLTVDAKFLRGAEAQGVTFDAIVHPPVPLTGL</sequence>
<evidence type="ECO:0000313" key="2">
    <source>
        <dbReference type="EMBL" id="UOQ51738.1"/>
    </source>
</evidence>
<dbReference type="SUPFAM" id="SSF88723">
    <property type="entry name" value="PIN domain-like"/>
    <property type="match status" value="1"/>
</dbReference>
<dbReference type="Proteomes" id="UP000831785">
    <property type="component" value="Chromosome"/>
</dbReference>
<protein>
    <submittedName>
        <fullName evidence="2">DUF1308 domain-containing protein</fullName>
    </submittedName>
</protein>
<evidence type="ECO:0000259" key="1">
    <source>
        <dbReference type="Pfam" id="PF07000"/>
    </source>
</evidence>
<name>A0ABY4F6T4_9BACT</name>
<gene>
    <name evidence="2" type="ORF">MUN80_18475</name>
</gene>
<dbReference type="InterPro" id="IPR010733">
    <property type="entry name" value="DUF1308"/>
</dbReference>
<feature type="domain" description="DUF1308" evidence="1">
    <location>
        <begin position="41"/>
        <end position="156"/>
    </location>
</feature>
<organism evidence="2 3">
    <name type="scientific">Hymenobacter cellulosivorans</name>
    <dbReference type="NCBI Taxonomy" id="2932249"/>
    <lineage>
        <taxon>Bacteria</taxon>
        <taxon>Pseudomonadati</taxon>
        <taxon>Bacteroidota</taxon>
        <taxon>Cytophagia</taxon>
        <taxon>Cytophagales</taxon>
        <taxon>Hymenobacteraceae</taxon>
        <taxon>Hymenobacter</taxon>
    </lineage>
</organism>
<accession>A0ABY4F6T4</accession>
<dbReference type="InterPro" id="IPR029060">
    <property type="entry name" value="PIN-like_dom_sf"/>
</dbReference>
<dbReference type="Pfam" id="PF07000">
    <property type="entry name" value="DUF1308"/>
    <property type="match status" value="1"/>
</dbReference>
<reference evidence="2 3" key="1">
    <citation type="submission" date="2022-04" db="EMBL/GenBank/DDBJ databases">
        <title>Hymenobacter sp. isolated from the air.</title>
        <authorList>
            <person name="Won M."/>
            <person name="Lee C.-M."/>
            <person name="Woen H.-Y."/>
            <person name="Kwon S.-W."/>
        </authorList>
    </citation>
    <scope>NUCLEOTIDE SEQUENCE [LARGE SCALE GENOMIC DNA]</scope>
    <source>
        <strain evidence="3">5116 S-27</strain>
    </source>
</reference>
<dbReference type="PANTHER" id="PTHR13379">
    <property type="entry name" value="UNCHARACTERIZED DUF1308"/>
    <property type="match status" value="1"/>
</dbReference>
<keyword evidence="3" id="KW-1185">Reference proteome</keyword>
<dbReference type="EMBL" id="CP095049">
    <property type="protein sequence ID" value="UOQ51738.1"/>
    <property type="molecule type" value="Genomic_DNA"/>
</dbReference>
<dbReference type="PANTHER" id="PTHR13379:SF0">
    <property type="entry name" value="UPF0415 PROTEIN C7ORF25"/>
    <property type="match status" value="1"/>
</dbReference>
<proteinExistence type="predicted"/>
<evidence type="ECO:0000313" key="3">
    <source>
        <dbReference type="Proteomes" id="UP000831785"/>
    </source>
</evidence>